<dbReference type="PANTHER" id="PTHR47168">
    <property type="entry name" value="RING ZINC FINGER DOMAIN SUPERFAMILY PROTEIN-RELATED"/>
    <property type="match status" value="1"/>
</dbReference>
<dbReference type="GO" id="GO:0005737">
    <property type="term" value="C:cytoplasm"/>
    <property type="evidence" value="ECO:0007669"/>
    <property type="project" value="UniProtKB-ARBA"/>
</dbReference>
<evidence type="ECO:0000256" key="7">
    <source>
        <dbReference type="ARBA" id="ARBA00022729"/>
    </source>
</evidence>
<dbReference type="GeneID" id="129329851"/>
<dbReference type="Gene3D" id="3.30.40.10">
    <property type="entry name" value="Zinc/RING finger domain, C3HC4 (zinc finger)"/>
    <property type="match status" value="1"/>
</dbReference>
<dbReference type="RefSeq" id="XP_054835534.1">
    <property type="nucleotide sequence ID" value="XM_054979559.1"/>
</dbReference>
<evidence type="ECO:0000256" key="4">
    <source>
        <dbReference type="ARBA" id="ARBA00022679"/>
    </source>
</evidence>
<name>A0AA97KYB9_EUBMA</name>
<comment type="pathway">
    <text evidence="2">Protein modification; protein ubiquitination.</text>
</comment>
<evidence type="ECO:0000256" key="10">
    <source>
        <dbReference type="ARBA" id="ARBA00022989"/>
    </source>
</evidence>
<evidence type="ECO:0000313" key="18">
    <source>
        <dbReference type="RefSeq" id="XP_054835534.1"/>
    </source>
</evidence>
<evidence type="ECO:0000256" key="14">
    <source>
        <dbReference type="PROSITE-ProRule" id="PRU00175"/>
    </source>
</evidence>
<dbReference type="CDD" id="cd02123">
    <property type="entry name" value="PA_C_RZF_like"/>
    <property type="match status" value="1"/>
</dbReference>
<dbReference type="AlphaFoldDB" id="A0AA97KYB9"/>
<dbReference type="Pfam" id="PF13639">
    <property type="entry name" value="zf-RING_2"/>
    <property type="match status" value="1"/>
</dbReference>
<dbReference type="InterPro" id="IPR001841">
    <property type="entry name" value="Znf_RING"/>
</dbReference>
<comment type="catalytic activity">
    <reaction evidence="1">
        <text>S-ubiquitinyl-[E2 ubiquitin-conjugating enzyme]-L-cysteine + [acceptor protein]-L-lysine = [E2 ubiquitin-conjugating enzyme]-L-cysteine + N(6)-ubiquitinyl-[acceptor protein]-L-lysine.</text>
        <dbReference type="EC" id="2.3.2.27"/>
    </reaction>
</comment>
<dbReference type="SUPFAM" id="SSF57850">
    <property type="entry name" value="RING/U-box"/>
    <property type="match status" value="1"/>
</dbReference>
<evidence type="ECO:0000256" key="1">
    <source>
        <dbReference type="ARBA" id="ARBA00000900"/>
    </source>
</evidence>
<dbReference type="FunFam" id="3.50.30.30:FF:000026">
    <property type="entry name" value="E3 ubiquitin-protein ligase RNF13"/>
    <property type="match status" value="1"/>
</dbReference>
<proteinExistence type="predicted"/>
<keyword evidence="12" id="KW-0325">Glycoprotein</keyword>
<dbReference type="InterPro" id="IPR051653">
    <property type="entry name" value="E3_ligase_sorting_rcpt"/>
</dbReference>
<dbReference type="PANTHER" id="PTHR47168:SF1">
    <property type="entry name" value="OS02G0798600 PROTEIN"/>
    <property type="match status" value="1"/>
</dbReference>
<evidence type="ECO:0000256" key="3">
    <source>
        <dbReference type="ARBA" id="ARBA00012483"/>
    </source>
</evidence>
<dbReference type="PROSITE" id="PS50089">
    <property type="entry name" value="ZF_RING_2"/>
    <property type="match status" value="1"/>
</dbReference>
<keyword evidence="9" id="KW-0862">Zinc</keyword>
<keyword evidence="17" id="KW-1185">Reference proteome</keyword>
<evidence type="ECO:0000256" key="6">
    <source>
        <dbReference type="ARBA" id="ARBA00022723"/>
    </source>
</evidence>
<dbReference type="InterPro" id="IPR013083">
    <property type="entry name" value="Znf_RING/FYVE/PHD"/>
</dbReference>
<evidence type="ECO:0000256" key="15">
    <source>
        <dbReference type="SAM" id="Phobius"/>
    </source>
</evidence>
<evidence type="ECO:0000256" key="8">
    <source>
        <dbReference type="ARBA" id="ARBA00022771"/>
    </source>
</evidence>
<dbReference type="Proteomes" id="UP001190640">
    <property type="component" value="Chromosome 5"/>
</dbReference>
<protein>
    <recommendedName>
        <fullName evidence="3">RING-type E3 ubiquitin transferase</fullName>
        <ecNumber evidence="3">2.3.2.27</ecNumber>
    </recommendedName>
</protein>
<keyword evidence="4" id="KW-0808">Transferase</keyword>
<evidence type="ECO:0000256" key="2">
    <source>
        <dbReference type="ARBA" id="ARBA00004906"/>
    </source>
</evidence>
<gene>
    <name evidence="18" type="primary">LOC129329851</name>
</gene>
<dbReference type="InterPro" id="IPR044744">
    <property type="entry name" value="ZNRF4/RNF13/RNF167_PA"/>
</dbReference>
<feature type="domain" description="RING-type" evidence="16">
    <location>
        <begin position="244"/>
        <end position="287"/>
    </location>
</feature>
<comment type="subcellular location">
    <subcellularLocation>
        <location evidence="13">Endomembrane system</location>
        <topology evidence="13">Single-pass type I membrane protein</topology>
    </subcellularLocation>
</comment>
<keyword evidence="5 15" id="KW-0812">Transmembrane</keyword>
<evidence type="ECO:0000313" key="17">
    <source>
        <dbReference type="Proteomes" id="UP001190640"/>
    </source>
</evidence>
<dbReference type="SMART" id="SM00184">
    <property type="entry name" value="RING"/>
    <property type="match status" value="1"/>
</dbReference>
<keyword evidence="8 14" id="KW-0863">Zinc-finger</keyword>
<evidence type="ECO:0000256" key="13">
    <source>
        <dbReference type="ARBA" id="ARBA00046288"/>
    </source>
</evidence>
<keyword evidence="7" id="KW-0732">Signal</keyword>
<reference evidence="18" key="1">
    <citation type="submission" date="2025-08" db="UniProtKB">
        <authorList>
            <consortium name="RefSeq"/>
        </authorList>
    </citation>
    <scope>IDENTIFICATION</scope>
    <source>
        <tissue evidence="18">Blood</tissue>
    </source>
</reference>
<accession>A0AA97KYB9</accession>
<dbReference type="GO" id="GO:0061630">
    <property type="term" value="F:ubiquitin protein ligase activity"/>
    <property type="evidence" value="ECO:0007669"/>
    <property type="project" value="UniProtKB-EC"/>
</dbReference>
<dbReference type="InterPro" id="IPR046450">
    <property type="entry name" value="PA_dom_sf"/>
</dbReference>
<dbReference type="InterPro" id="IPR003137">
    <property type="entry name" value="PA_domain"/>
</dbReference>
<dbReference type="GO" id="GO:0012505">
    <property type="term" value="C:endomembrane system"/>
    <property type="evidence" value="ECO:0007669"/>
    <property type="project" value="UniProtKB-SubCell"/>
</dbReference>
<feature type="transmembrane region" description="Helical" evidence="15">
    <location>
        <begin position="189"/>
        <end position="210"/>
    </location>
</feature>
<evidence type="ECO:0000256" key="9">
    <source>
        <dbReference type="ARBA" id="ARBA00022833"/>
    </source>
</evidence>
<evidence type="ECO:0000259" key="16">
    <source>
        <dbReference type="PROSITE" id="PS50089"/>
    </source>
</evidence>
<organism evidence="17 18">
    <name type="scientific">Eublepharis macularius</name>
    <name type="common">Leopard gecko</name>
    <name type="synonym">Cyrtodactylus macularius</name>
    <dbReference type="NCBI Taxonomy" id="481883"/>
    <lineage>
        <taxon>Eukaryota</taxon>
        <taxon>Metazoa</taxon>
        <taxon>Chordata</taxon>
        <taxon>Craniata</taxon>
        <taxon>Vertebrata</taxon>
        <taxon>Euteleostomi</taxon>
        <taxon>Lepidosauria</taxon>
        <taxon>Squamata</taxon>
        <taxon>Bifurcata</taxon>
        <taxon>Gekkota</taxon>
        <taxon>Eublepharidae</taxon>
        <taxon>Eublepharinae</taxon>
        <taxon>Eublepharis</taxon>
    </lineage>
</organism>
<keyword evidence="6" id="KW-0479">Metal-binding</keyword>
<dbReference type="SUPFAM" id="SSF52025">
    <property type="entry name" value="PA domain"/>
    <property type="match status" value="1"/>
</dbReference>
<dbReference type="Gene3D" id="3.50.30.30">
    <property type="match status" value="1"/>
</dbReference>
<sequence length="337" mass="37369">MFLILQVPAGKGLIRAICSRNSFNQDFGALPALFGPPLPAEGLTGLLAEARPENACQPIKGPPNASSSAFIVLIRRYNCSFATKVLHAQQAGYQAALVHNVNSQTLVSMVGEADAKQKIRIPSMFTADAASDTLKRLHRSGKLTSMILVPEHFHFSSSGASEAAPTAASACKCRIHLQAPCSQIVTLHILWMACIPVSAVVASLLIEKYLSECKKWKMVRNQPSQRKGKEPVSFSFLSSKYQECAICLEKYQEYDSLKVLSCSHAFHSQCIDLWHITQARRKTCPLCMQRVTVVTRLQTVRLWKEESRGSGKNRKFGPGRAQPSLDQRYCWLTTQQF</sequence>
<keyword evidence="11 15" id="KW-0472">Membrane</keyword>
<evidence type="ECO:0000256" key="12">
    <source>
        <dbReference type="ARBA" id="ARBA00023180"/>
    </source>
</evidence>
<dbReference type="KEGG" id="emc:129329851"/>
<evidence type="ECO:0000256" key="5">
    <source>
        <dbReference type="ARBA" id="ARBA00022692"/>
    </source>
</evidence>
<dbReference type="GO" id="GO:0008270">
    <property type="term" value="F:zinc ion binding"/>
    <property type="evidence" value="ECO:0007669"/>
    <property type="project" value="UniProtKB-KW"/>
</dbReference>
<dbReference type="Pfam" id="PF02225">
    <property type="entry name" value="PA"/>
    <property type="match status" value="1"/>
</dbReference>
<keyword evidence="10 15" id="KW-1133">Transmembrane helix</keyword>
<dbReference type="EC" id="2.3.2.27" evidence="3"/>
<evidence type="ECO:0000256" key="11">
    <source>
        <dbReference type="ARBA" id="ARBA00023136"/>
    </source>
</evidence>